<comment type="caution">
    <text evidence="12">The sequence shown here is derived from an EMBL/GenBank/DDBJ whole genome shotgun (WGS) entry which is preliminary data.</text>
</comment>
<evidence type="ECO:0000256" key="7">
    <source>
        <dbReference type="ARBA" id="ARBA00023254"/>
    </source>
</evidence>
<comment type="similarity">
    <text evidence="2">Belongs to the RecA family. DMC1 subfamily.</text>
</comment>
<dbReference type="InterPro" id="IPR010995">
    <property type="entry name" value="DNA_repair_Rad51/TF_NusA_a-hlx"/>
</dbReference>
<protein>
    <submittedName>
        <fullName evidence="12">Meiotic recombination protein DLH1</fullName>
    </submittedName>
</protein>
<name>A0A1V8SRR6_9PEZI</name>
<dbReference type="OrthoDB" id="10251254at2759"/>
<dbReference type="SUPFAM" id="SSF47794">
    <property type="entry name" value="Rad51 N-terminal domain-like"/>
    <property type="match status" value="1"/>
</dbReference>
<dbReference type="InterPro" id="IPR020588">
    <property type="entry name" value="RecA_ATP-bd"/>
</dbReference>
<evidence type="ECO:0000256" key="2">
    <source>
        <dbReference type="ARBA" id="ARBA00008897"/>
    </source>
</evidence>
<dbReference type="GO" id="GO:0000709">
    <property type="term" value="P:meiotic joint molecule formation"/>
    <property type="evidence" value="ECO:0007669"/>
    <property type="project" value="UniProtKB-ARBA"/>
</dbReference>
<keyword evidence="8" id="KW-0131">Cell cycle</keyword>
<dbReference type="InParanoid" id="A0A1V8SRR6"/>
<keyword evidence="6" id="KW-0539">Nucleus</keyword>
<dbReference type="GO" id="GO:0000150">
    <property type="term" value="F:DNA strand exchange activity"/>
    <property type="evidence" value="ECO:0007669"/>
    <property type="project" value="InterPro"/>
</dbReference>
<evidence type="ECO:0000313" key="13">
    <source>
        <dbReference type="Proteomes" id="UP000192596"/>
    </source>
</evidence>
<dbReference type="GO" id="GO:0000794">
    <property type="term" value="C:condensed nuclear chromosome"/>
    <property type="evidence" value="ECO:0007669"/>
    <property type="project" value="TreeGrafter"/>
</dbReference>
<dbReference type="PANTHER" id="PTHR22942:SF30">
    <property type="entry name" value="MEIOTIC RECOMBINATION PROTEIN DMC1_LIM15 HOMOLOG"/>
    <property type="match status" value="1"/>
</dbReference>
<organism evidence="12 13">
    <name type="scientific">Cryoendolithus antarcticus</name>
    <dbReference type="NCBI Taxonomy" id="1507870"/>
    <lineage>
        <taxon>Eukaryota</taxon>
        <taxon>Fungi</taxon>
        <taxon>Dikarya</taxon>
        <taxon>Ascomycota</taxon>
        <taxon>Pezizomycotina</taxon>
        <taxon>Dothideomycetes</taxon>
        <taxon>Dothideomycetidae</taxon>
        <taxon>Cladosporiales</taxon>
        <taxon>Cladosporiaceae</taxon>
        <taxon>Cryoendolithus</taxon>
    </lineage>
</organism>
<reference evidence="13" key="1">
    <citation type="submission" date="2017-03" db="EMBL/GenBank/DDBJ databases">
        <title>Genomes of endolithic fungi from Antarctica.</title>
        <authorList>
            <person name="Coleine C."/>
            <person name="Masonjones S."/>
            <person name="Stajich J.E."/>
        </authorList>
    </citation>
    <scope>NUCLEOTIDE SEQUENCE [LARGE SCALE GENOMIC DNA]</scope>
    <source>
        <strain evidence="13">CCFEE 5527</strain>
    </source>
</reference>
<dbReference type="InterPro" id="IPR013632">
    <property type="entry name" value="Rad51_C"/>
</dbReference>
<feature type="domain" description="RecA family profile 1" evidence="10">
    <location>
        <begin position="93"/>
        <end position="264"/>
    </location>
</feature>
<dbReference type="GO" id="GO:0006312">
    <property type="term" value="P:mitotic recombination"/>
    <property type="evidence" value="ECO:0007669"/>
    <property type="project" value="TreeGrafter"/>
</dbReference>
<dbReference type="InterPro" id="IPR020587">
    <property type="entry name" value="RecA_monomer-monomer_interface"/>
</dbReference>
<evidence type="ECO:0000259" key="11">
    <source>
        <dbReference type="PROSITE" id="PS50163"/>
    </source>
</evidence>
<dbReference type="AlphaFoldDB" id="A0A1V8SRR6"/>
<dbReference type="GO" id="GO:0000730">
    <property type="term" value="P:DNA recombinase assembly"/>
    <property type="evidence" value="ECO:0007669"/>
    <property type="project" value="TreeGrafter"/>
</dbReference>
<evidence type="ECO:0000259" key="10">
    <source>
        <dbReference type="PROSITE" id="PS50162"/>
    </source>
</evidence>
<dbReference type="Gene3D" id="1.10.150.20">
    <property type="entry name" value="5' to 3' exonuclease, C-terminal subdomain"/>
    <property type="match status" value="1"/>
</dbReference>
<evidence type="ECO:0000313" key="12">
    <source>
        <dbReference type="EMBL" id="OQO01877.1"/>
    </source>
</evidence>
<keyword evidence="7" id="KW-0469">Meiosis</keyword>
<evidence type="ECO:0000256" key="9">
    <source>
        <dbReference type="RuleBase" id="RU003422"/>
    </source>
</evidence>
<dbReference type="Proteomes" id="UP000192596">
    <property type="component" value="Unassembled WGS sequence"/>
</dbReference>
<dbReference type="PROSITE" id="PS50163">
    <property type="entry name" value="RECA_3"/>
    <property type="match status" value="1"/>
</dbReference>
<keyword evidence="13" id="KW-1185">Reference proteome</keyword>
<dbReference type="GO" id="GO:0070192">
    <property type="term" value="P:chromosome organization involved in meiotic cell cycle"/>
    <property type="evidence" value="ECO:0007669"/>
    <property type="project" value="TreeGrafter"/>
</dbReference>
<dbReference type="Gene3D" id="3.40.50.300">
    <property type="entry name" value="P-loop containing nucleotide triphosphate hydrolases"/>
    <property type="match status" value="1"/>
</dbReference>
<dbReference type="PIRSF" id="PIRSF005856">
    <property type="entry name" value="Rad51"/>
    <property type="match status" value="1"/>
</dbReference>
<keyword evidence="5" id="KW-0238">DNA-binding</keyword>
<evidence type="ECO:0000256" key="4">
    <source>
        <dbReference type="ARBA" id="ARBA00022840"/>
    </source>
</evidence>
<evidence type="ECO:0000256" key="1">
    <source>
        <dbReference type="ARBA" id="ARBA00004123"/>
    </source>
</evidence>
<dbReference type="PROSITE" id="PS50162">
    <property type="entry name" value="RECA_2"/>
    <property type="match status" value="1"/>
</dbReference>
<dbReference type="GO" id="GO:0140664">
    <property type="term" value="F:ATP-dependent DNA damage sensor activity"/>
    <property type="evidence" value="ECO:0007669"/>
    <property type="project" value="InterPro"/>
</dbReference>
<dbReference type="InterPro" id="IPR027417">
    <property type="entry name" value="P-loop_NTPase"/>
</dbReference>
<dbReference type="FunFam" id="3.40.50.300:FF:000239">
    <property type="entry name" value="Meiotic recombination protein DMC1"/>
    <property type="match status" value="1"/>
</dbReference>
<evidence type="ECO:0000256" key="3">
    <source>
        <dbReference type="ARBA" id="ARBA00022741"/>
    </source>
</evidence>
<keyword evidence="4 9" id="KW-0067">ATP-binding</keyword>
<dbReference type="GO" id="GO:0005524">
    <property type="term" value="F:ATP binding"/>
    <property type="evidence" value="ECO:0007669"/>
    <property type="project" value="UniProtKB-KW"/>
</dbReference>
<dbReference type="GO" id="GO:0003690">
    <property type="term" value="F:double-stranded DNA binding"/>
    <property type="evidence" value="ECO:0007669"/>
    <property type="project" value="TreeGrafter"/>
</dbReference>
<dbReference type="STRING" id="1507870.A0A1V8SRR6"/>
<gene>
    <name evidence="12" type="ORF">B0A48_12350</name>
</gene>
<proteinExistence type="inferred from homology"/>
<evidence type="ECO:0000256" key="5">
    <source>
        <dbReference type="ARBA" id="ARBA00023125"/>
    </source>
</evidence>
<dbReference type="FunCoup" id="A0A1V8SRR6">
    <property type="interactions" value="245"/>
</dbReference>
<keyword evidence="3 9" id="KW-0547">Nucleotide-binding</keyword>
<dbReference type="PANTHER" id="PTHR22942">
    <property type="entry name" value="RECA/RAD51/RADA DNA STRAND-PAIRING FAMILY MEMBER"/>
    <property type="match status" value="1"/>
</dbReference>
<feature type="domain" description="RecA family profile 2" evidence="11">
    <location>
        <begin position="271"/>
        <end position="335"/>
    </location>
</feature>
<sequence>MPASVVSSDDGEENTIVDIDQLQAHGIGQADILKMKSSGLYTVASVHALHSKQLLKIRGFSEVKVDKVREAVKKSLVDTGFITSAELLQRRKKCFRISTGSKQWDSILAGGFQSCSINEVYGEFRCGKTQLVHTMAVMAQLPKDQGGAEGRVAVIDSEGTWRPERIAQIAERFGVDPELANENIVVGRALNSEHQHELVCGLSERFATGEYRLLIVDSIMCNWRTDYTGRGELADRQQRLGQHLKHMTLMAEEFNITIMLVNQVQSDPGASALFAGADGRKPLGGHVLGHASTTRILLRKGRGEERVAKVIDSPDCAEKEATYIITTGGINDPDKA</sequence>
<accession>A0A1V8SRR6</accession>
<evidence type="ECO:0000256" key="8">
    <source>
        <dbReference type="ARBA" id="ARBA00023306"/>
    </source>
</evidence>
<dbReference type="InterPro" id="IPR016467">
    <property type="entry name" value="DNA_recomb/repair_RecA-like"/>
</dbReference>
<dbReference type="NCBIfam" id="TIGR02238">
    <property type="entry name" value="recomb_DMC1"/>
    <property type="match status" value="1"/>
</dbReference>
<dbReference type="GO" id="GO:0003697">
    <property type="term" value="F:single-stranded DNA binding"/>
    <property type="evidence" value="ECO:0007669"/>
    <property type="project" value="TreeGrafter"/>
</dbReference>
<dbReference type="EMBL" id="NAJO01000029">
    <property type="protein sequence ID" value="OQO01877.1"/>
    <property type="molecule type" value="Genomic_DNA"/>
</dbReference>
<comment type="subcellular location">
    <subcellularLocation>
        <location evidence="1">Nucleus</location>
    </subcellularLocation>
</comment>
<evidence type="ECO:0000256" key="6">
    <source>
        <dbReference type="ARBA" id="ARBA00023242"/>
    </source>
</evidence>
<dbReference type="NCBIfam" id="NF003301">
    <property type="entry name" value="PRK04301.1"/>
    <property type="match status" value="1"/>
</dbReference>
<dbReference type="GO" id="GO:0042148">
    <property type="term" value="P:DNA strand invasion"/>
    <property type="evidence" value="ECO:0007669"/>
    <property type="project" value="TreeGrafter"/>
</dbReference>
<dbReference type="InterPro" id="IPR011940">
    <property type="entry name" value="Dmc1"/>
</dbReference>
<dbReference type="Pfam" id="PF08423">
    <property type="entry name" value="Rad51"/>
    <property type="match status" value="1"/>
</dbReference>
<dbReference type="SUPFAM" id="SSF52540">
    <property type="entry name" value="P-loop containing nucleoside triphosphate hydrolases"/>
    <property type="match status" value="1"/>
</dbReference>